<dbReference type="OMA" id="ACTICEI"/>
<organism evidence="1 2">
    <name type="scientific">Taxus chinensis</name>
    <name type="common">Chinese yew</name>
    <name type="synonym">Taxus wallichiana var. chinensis</name>
    <dbReference type="NCBI Taxonomy" id="29808"/>
    <lineage>
        <taxon>Eukaryota</taxon>
        <taxon>Viridiplantae</taxon>
        <taxon>Streptophyta</taxon>
        <taxon>Embryophyta</taxon>
        <taxon>Tracheophyta</taxon>
        <taxon>Spermatophyta</taxon>
        <taxon>Pinopsida</taxon>
        <taxon>Pinidae</taxon>
        <taxon>Conifers II</taxon>
        <taxon>Cupressales</taxon>
        <taxon>Taxaceae</taxon>
        <taxon>Taxus</taxon>
    </lineage>
</organism>
<dbReference type="PANTHER" id="PTHR14494:SF0">
    <property type="entry name" value="ALADIN"/>
    <property type="match status" value="1"/>
</dbReference>
<dbReference type="EMBL" id="JAHRHJ020000011">
    <property type="protein sequence ID" value="KAH9295115.1"/>
    <property type="molecule type" value="Genomic_DNA"/>
</dbReference>
<gene>
    <name evidence="1" type="ORF">KI387_038703</name>
</gene>
<evidence type="ECO:0000313" key="1">
    <source>
        <dbReference type="EMBL" id="KAH9295115.1"/>
    </source>
</evidence>
<dbReference type="GO" id="GO:0005643">
    <property type="term" value="C:nuclear pore"/>
    <property type="evidence" value="ECO:0007669"/>
    <property type="project" value="TreeGrafter"/>
</dbReference>
<protein>
    <submittedName>
        <fullName evidence="1">Uncharacterized protein</fullName>
    </submittedName>
</protein>
<accession>A0AA38C867</accession>
<dbReference type="AlphaFoldDB" id="A0AA38C867"/>
<proteinExistence type="predicted"/>
<dbReference type="GO" id="GO:0006913">
    <property type="term" value="P:nucleocytoplasmic transport"/>
    <property type="evidence" value="ECO:0007669"/>
    <property type="project" value="TreeGrafter"/>
</dbReference>
<comment type="caution">
    <text evidence="1">The sequence shown here is derived from an EMBL/GenBank/DDBJ whole genome shotgun (WGS) entry which is preliminary data.</text>
</comment>
<dbReference type="Proteomes" id="UP000824469">
    <property type="component" value="Unassembled WGS sequence"/>
</dbReference>
<feature type="non-terminal residue" evidence="1">
    <location>
        <position position="236"/>
    </location>
</feature>
<evidence type="ECO:0000313" key="2">
    <source>
        <dbReference type="Proteomes" id="UP000824469"/>
    </source>
</evidence>
<dbReference type="SUPFAM" id="SSF82171">
    <property type="entry name" value="DPP6 N-terminal domain-like"/>
    <property type="match status" value="1"/>
</dbReference>
<dbReference type="InterPro" id="IPR015943">
    <property type="entry name" value="WD40/YVTN_repeat-like_dom_sf"/>
</dbReference>
<name>A0AA38C867_TAXCH</name>
<feature type="non-terminal residue" evidence="1">
    <location>
        <position position="1"/>
    </location>
</feature>
<sequence length="236" mass="26451">YPWSFRPLRELPQKEFTENAIDSKISSGKIEREAMPSIPAIAEVTVCEINRELFTAKDESDTLVTDAYSKILGLVFHPIRFQVEEGFGCTSRASFDQDPDREVPDVIPSMSEDTDSIQEGGFLSRRFSVVKNILSYSFRSIFPLYDIKTLKKVELSQGVSWHKHKHILAFISGPNQVTVHDFEDSDWQGSSILTSESQRGVEALEWRPNSGTTLSVACRVGICIWTASYPGNVAPA</sequence>
<reference evidence="1 2" key="1">
    <citation type="journal article" date="2021" name="Nat. Plants">
        <title>The Taxus genome provides insights into paclitaxel biosynthesis.</title>
        <authorList>
            <person name="Xiong X."/>
            <person name="Gou J."/>
            <person name="Liao Q."/>
            <person name="Li Y."/>
            <person name="Zhou Q."/>
            <person name="Bi G."/>
            <person name="Li C."/>
            <person name="Du R."/>
            <person name="Wang X."/>
            <person name="Sun T."/>
            <person name="Guo L."/>
            <person name="Liang H."/>
            <person name="Lu P."/>
            <person name="Wu Y."/>
            <person name="Zhang Z."/>
            <person name="Ro D.K."/>
            <person name="Shang Y."/>
            <person name="Huang S."/>
            <person name="Yan J."/>
        </authorList>
    </citation>
    <scope>NUCLEOTIDE SEQUENCE [LARGE SCALE GENOMIC DNA]</scope>
    <source>
        <strain evidence="1">Ta-2019</strain>
    </source>
</reference>
<dbReference type="InterPro" id="IPR045139">
    <property type="entry name" value="Aladin"/>
</dbReference>
<dbReference type="Gene3D" id="2.130.10.10">
    <property type="entry name" value="YVTN repeat-like/Quinoprotein amine dehydrogenase"/>
    <property type="match status" value="1"/>
</dbReference>
<keyword evidence="2" id="KW-1185">Reference proteome</keyword>
<dbReference type="PANTHER" id="PTHR14494">
    <property type="entry name" value="ALADIN/ADRACALIN/AAAS"/>
    <property type="match status" value="1"/>
</dbReference>